<reference evidence="2 3" key="1">
    <citation type="submission" date="2021-11" db="EMBL/GenBank/DDBJ databases">
        <title>Black yeast isolated from Biological Soil Crust.</title>
        <authorList>
            <person name="Kurbessoian T."/>
        </authorList>
    </citation>
    <scope>NUCLEOTIDE SEQUENCE [LARGE SCALE GENOMIC DNA]</scope>
    <source>
        <strain evidence="2 3">CCFEE 5522</strain>
    </source>
</reference>
<proteinExistence type="predicted"/>
<comment type="caution">
    <text evidence="2">The sequence shown here is derived from an EMBL/GenBank/DDBJ whole genome shotgun (WGS) entry which is preliminary data.</text>
</comment>
<organism evidence="2 3">
    <name type="scientific">Oleoguttula mirabilis</name>
    <dbReference type="NCBI Taxonomy" id="1507867"/>
    <lineage>
        <taxon>Eukaryota</taxon>
        <taxon>Fungi</taxon>
        <taxon>Dikarya</taxon>
        <taxon>Ascomycota</taxon>
        <taxon>Pezizomycotina</taxon>
        <taxon>Dothideomycetes</taxon>
        <taxon>Dothideomycetidae</taxon>
        <taxon>Mycosphaerellales</taxon>
        <taxon>Teratosphaeriaceae</taxon>
        <taxon>Oleoguttula</taxon>
    </lineage>
</organism>
<dbReference type="EMBL" id="JAVFHQ010000046">
    <property type="protein sequence ID" value="KAK4542025.1"/>
    <property type="molecule type" value="Genomic_DNA"/>
</dbReference>
<gene>
    <name evidence="2" type="ORF">LTR36_007225</name>
</gene>
<protein>
    <submittedName>
        <fullName evidence="2">Uncharacterized protein</fullName>
    </submittedName>
</protein>
<accession>A0AAV9JB50</accession>
<dbReference type="Proteomes" id="UP001324427">
    <property type="component" value="Unassembled WGS sequence"/>
</dbReference>
<feature type="compositionally biased region" description="Basic and acidic residues" evidence="1">
    <location>
        <begin position="201"/>
        <end position="217"/>
    </location>
</feature>
<feature type="region of interest" description="Disordered" evidence="1">
    <location>
        <begin position="1"/>
        <end position="35"/>
    </location>
</feature>
<feature type="region of interest" description="Disordered" evidence="1">
    <location>
        <begin position="184"/>
        <end position="217"/>
    </location>
</feature>
<name>A0AAV9JB50_9PEZI</name>
<evidence type="ECO:0000313" key="3">
    <source>
        <dbReference type="Proteomes" id="UP001324427"/>
    </source>
</evidence>
<dbReference type="AlphaFoldDB" id="A0AAV9JB50"/>
<sequence>MSETSQLPTGGIDARAVRRILGRDSTPSSGSGQQQSHLFRPFTWLDLESMELTSATPPVEPVRYDREGAWQIARDAGAAGGGWEEDEIDRVHSEECFKQLGVVEPLTGLQKEFFEGLLVYLDQKAAGGAGAGADRNVGEDAAVEDDHQLTQNNAATPEYHQQPIRHDGATPKYDQQEWLQAEADRQVDEAERSSGQSGNNDQEKGEPEYRDCESEFRRDSYANQTNSIKHKLLSMEANRLQWEDMLRMGYARWQTEGPDKAKAFQVHLHNACIYSQALVRIYDILRWMPSPHYVKLLLREISRHYHEQADLLYRLHHFELGDHQVACAVDHRLDDRDYAAIHKGHGDYGFEHNEFRNGWTDHPGRFTDRMAIIHKIVGMHIRQRRIEGAAQDTDGYSLRLLGQRIMRWYEIASRWSYRQRFGMSGVSESVGDFSTRTHDRFLEMRYLVCKASNCYTDSDYAPTYYEDRKNGDPGGGWGG</sequence>
<evidence type="ECO:0000256" key="1">
    <source>
        <dbReference type="SAM" id="MobiDB-lite"/>
    </source>
</evidence>
<evidence type="ECO:0000313" key="2">
    <source>
        <dbReference type="EMBL" id="KAK4542025.1"/>
    </source>
</evidence>
<keyword evidence="3" id="KW-1185">Reference proteome</keyword>